<dbReference type="STRING" id="1048983.EL17_00395"/>
<feature type="domain" description="PAS" evidence="7">
    <location>
        <begin position="21"/>
        <end position="91"/>
    </location>
</feature>
<evidence type="ECO:0000256" key="5">
    <source>
        <dbReference type="ARBA" id="ARBA00022777"/>
    </source>
</evidence>
<dbReference type="SMART" id="SM00091">
    <property type="entry name" value="PAS"/>
    <property type="match status" value="1"/>
</dbReference>
<evidence type="ECO:0000313" key="8">
    <source>
        <dbReference type="EMBL" id="KEO75586.1"/>
    </source>
</evidence>
<organism evidence="8 9">
    <name type="scientific">Anditalea andensis</name>
    <dbReference type="NCBI Taxonomy" id="1048983"/>
    <lineage>
        <taxon>Bacteria</taxon>
        <taxon>Pseudomonadati</taxon>
        <taxon>Bacteroidota</taxon>
        <taxon>Cytophagia</taxon>
        <taxon>Cytophagales</taxon>
        <taxon>Cytophagaceae</taxon>
        <taxon>Anditalea</taxon>
    </lineage>
</organism>
<comment type="caution">
    <text evidence="8">The sequence shown here is derived from an EMBL/GenBank/DDBJ whole genome shotgun (WGS) entry which is preliminary data.</text>
</comment>
<dbReference type="NCBIfam" id="TIGR00229">
    <property type="entry name" value="sensory_box"/>
    <property type="match status" value="1"/>
</dbReference>
<dbReference type="EC" id="2.7.13.3" evidence="2"/>
<evidence type="ECO:0000313" key="9">
    <source>
        <dbReference type="Proteomes" id="UP000027821"/>
    </source>
</evidence>
<dbReference type="AlphaFoldDB" id="A0A074L029"/>
<dbReference type="PROSITE" id="PS50112">
    <property type="entry name" value="PAS"/>
    <property type="match status" value="1"/>
</dbReference>
<dbReference type="Gene3D" id="3.30.565.10">
    <property type="entry name" value="Histidine kinase-like ATPase, C-terminal domain"/>
    <property type="match status" value="1"/>
</dbReference>
<dbReference type="InterPro" id="IPR004358">
    <property type="entry name" value="Sig_transdc_His_kin-like_C"/>
</dbReference>
<dbReference type="InterPro" id="IPR035965">
    <property type="entry name" value="PAS-like_dom_sf"/>
</dbReference>
<evidence type="ECO:0000259" key="7">
    <source>
        <dbReference type="PROSITE" id="PS50112"/>
    </source>
</evidence>
<dbReference type="SUPFAM" id="SSF55785">
    <property type="entry name" value="PYP-like sensor domain (PAS domain)"/>
    <property type="match status" value="1"/>
</dbReference>
<dbReference type="PRINTS" id="PR00344">
    <property type="entry name" value="BCTRLSENSOR"/>
</dbReference>
<dbReference type="InterPro" id="IPR036890">
    <property type="entry name" value="HATPase_C_sf"/>
</dbReference>
<proteinExistence type="predicted"/>
<accession>A0A074L029</accession>
<comment type="catalytic activity">
    <reaction evidence="1">
        <text>ATP + protein L-histidine = ADP + protein N-phospho-L-histidine.</text>
        <dbReference type="EC" id="2.7.13.3"/>
    </reaction>
</comment>
<dbReference type="Gene3D" id="3.30.450.20">
    <property type="entry name" value="PAS domain"/>
    <property type="match status" value="1"/>
</dbReference>
<dbReference type="Pfam" id="PF00989">
    <property type="entry name" value="PAS"/>
    <property type="match status" value="1"/>
</dbReference>
<dbReference type="InterPro" id="IPR013767">
    <property type="entry name" value="PAS_fold"/>
</dbReference>
<sequence>MSEKRDLTDSTKGIYDQIAKDNDYYRSIIENNSFYIIKTDLNGNYTYMNPFFCKMLSIREEDYLGKESLSLIMPVDHEVCKETVIKCFEDPEKSHWVILRKPVPNGVLSTQWEFKVLMDDEGQPAEILCIGHDITPLIIKQEELQSLVEVTAEQNKRLVNFTYIISHNIRSHVANIIGIIDLGNEEDIENSKEMWSILQETAGNLDETLHNLNSIIAIQSQTNLPLSYFNIQHEINRIVKSIQILVTEANTTIHYDFDKKAQLYTNPAYFESIILNLLTNALKYKSPDRPLSIDIGWDEQEKYTVLSFKDNGIGIDVERYKDELFGMYKIFHGNKNARGLGLYIIKTQIEAMRGRIEVESEVGENTTFKLFFLNNP</sequence>
<evidence type="ECO:0000256" key="1">
    <source>
        <dbReference type="ARBA" id="ARBA00000085"/>
    </source>
</evidence>
<dbReference type="eggNOG" id="COG2205">
    <property type="taxonomic scope" value="Bacteria"/>
</dbReference>
<evidence type="ECO:0000256" key="3">
    <source>
        <dbReference type="ARBA" id="ARBA00022553"/>
    </source>
</evidence>
<dbReference type="PANTHER" id="PTHR43304">
    <property type="entry name" value="PHYTOCHROME-LIKE PROTEIN CPH1"/>
    <property type="match status" value="1"/>
</dbReference>
<keyword evidence="5" id="KW-0418">Kinase</keyword>
<reference evidence="8 9" key="1">
    <citation type="submission" date="2014-04" db="EMBL/GenBank/DDBJ databases">
        <title>Characterization and application of a salt tolerant electro-active bacterium.</title>
        <authorList>
            <person name="Yang L."/>
            <person name="Wei S."/>
            <person name="Tay Q.X.M."/>
        </authorList>
    </citation>
    <scope>NUCLEOTIDE SEQUENCE [LARGE SCALE GENOMIC DNA]</scope>
    <source>
        <strain evidence="8 9">LY1</strain>
    </source>
</reference>
<dbReference type="PROSITE" id="PS50109">
    <property type="entry name" value="HIS_KIN"/>
    <property type="match status" value="1"/>
</dbReference>
<dbReference type="EMBL" id="JMIH01000010">
    <property type="protein sequence ID" value="KEO75586.1"/>
    <property type="molecule type" value="Genomic_DNA"/>
</dbReference>
<name>A0A074L029_9BACT</name>
<dbReference type="GO" id="GO:0006355">
    <property type="term" value="P:regulation of DNA-templated transcription"/>
    <property type="evidence" value="ECO:0007669"/>
    <property type="project" value="InterPro"/>
</dbReference>
<gene>
    <name evidence="8" type="ORF">EL17_00395</name>
</gene>
<keyword evidence="4" id="KW-0808">Transferase</keyword>
<dbReference type="InterPro" id="IPR000014">
    <property type="entry name" value="PAS"/>
</dbReference>
<keyword evidence="3" id="KW-0597">Phosphoprotein</keyword>
<dbReference type="GO" id="GO:0004673">
    <property type="term" value="F:protein histidine kinase activity"/>
    <property type="evidence" value="ECO:0007669"/>
    <property type="project" value="UniProtKB-EC"/>
</dbReference>
<keyword evidence="9" id="KW-1185">Reference proteome</keyword>
<feature type="domain" description="Histidine kinase" evidence="6">
    <location>
        <begin position="164"/>
        <end position="376"/>
    </location>
</feature>
<dbReference type="InterPro" id="IPR005467">
    <property type="entry name" value="His_kinase_dom"/>
</dbReference>
<evidence type="ECO:0000256" key="2">
    <source>
        <dbReference type="ARBA" id="ARBA00012438"/>
    </source>
</evidence>
<dbReference type="SUPFAM" id="SSF55874">
    <property type="entry name" value="ATPase domain of HSP90 chaperone/DNA topoisomerase II/histidine kinase"/>
    <property type="match status" value="1"/>
</dbReference>
<dbReference type="Pfam" id="PF02518">
    <property type="entry name" value="HATPase_c"/>
    <property type="match status" value="1"/>
</dbReference>
<evidence type="ECO:0000256" key="4">
    <source>
        <dbReference type="ARBA" id="ARBA00022679"/>
    </source>
</evidence>
<protein>
    <recommendedName>
        <fullName evidence="2">histidine kinase</fullName>
        <ecNumber evidence="2">2.7.13.3</ecNumber>
    </recommendedName>
</protein>
<dbReference type="Proteomes" id="UP000027821">
    <property type="component" value="Unassembled WGS sequence"/>
</dbReference>
<dbReference type="InterPro" id="IPR003594">
    <property type="entry name" value="HATPase_dom"/>
</dbReference>
<dbReference type="PANTHER" id="PTHR43304:SF1">
    <property type="entry name" value="PAC DOMAIN-CONTAINING PROTEIN"/>
    <property type="match status" value="1"/>
</dbReference>
<dbReference type="InterPro" id="IPR052162">
    <property type="entry name" value="Sensor_kinase/Photoreceptor"/>
</dbReference>
<dbReference type="SMART" id="SM00387">
    <property type="entry name" value="HATPase_c"/>
    <property type="match status" value="1"/>
</dbReference>
<evidence type="ECO:0000259" key="6">
    <source>
        <dbReference type="PROSITE" id="PS50109"/>
    </source>
</evidence>
<dbReference type="CDD" id="cd00130">
    <property type="entry name" value="PAS"/>
    <property type="match status" value="1"/>
</dbReference>